<organism evidence="2 3">
    <name type="scientific">Plasmodium falciparum Vietnam Oak-Knoll</name>
    <name type="common">FVO</name>
    <dbReference type="NCBI Taxonomy" id="1036723"/>
    <lineage>
        <taxon>Eukaryota</taxon>
        <taxon>Sar</taxon>
        <taxon>Alveolata</taxon>
        <taxon>Apicomplexa</taxon>
        <taxon>Aconoidasida</taxon>
        <taxon>Haemosporida</taxon>
        <taxon>Plasmodiidae</taxon>
        <taxon>Plasmodium</taxon>
        <taxon>Plasmodium (Laverania)</taxon>
    </lineage>
</organism>
<protein>
    <submittedName>
        <fullName evidence="2">Uncharacterized protein</fullName>
    </submittedName>
</protein>
<keyword evidence="1" id="KW-1133">Transmembrane helix</keyword>
<dbReference type="OrthoDB" id="371704at2759"/>
<accession>A0A024V818</accession>
<dbReference type="Proteomes" id="UP000030690">
    <property type="component" value="Unassembled WGS sequence"/>
</dbReference>
<reference evidence="2 3" key="2">
    <citation type="submission" date="2013-02" db="EMBL/GenBank/DDBJ databases">
        <title>The Genome Sequence of Plasmodium falciparum Vietnam Oak-Knoll (FVO).</title>
        <authorList>
            <consortium name="The Broad Institute Genome Sequencing Platform"/>
            <consortium name="The Broad Institute Genome Sequencing Center for Infectious Disease"/>
            <person name="Neafsey D."/>
            <person name="Cheeseman I."/>
            <person name="Volkman S."/>
            <person name="Adams J."/>
            <person name="Walker B."/>
            <person name="Young S.K."/>
            <person name="Zeng Q."/>
            <person name="Gargeya S."/>
            <person name="Fitzgerald M."/>
            <person name="Haas B."/>
            <person name="Abouelleil A."/>
            <person name="Alvarado L."/>
            <person name="Arachchi H.M."/>
            <person name="Berlin A.M."/>
            <person name="Chapman S.B."/>
            <person name="Dewar J."/>
            <person name="Goldberg J."/>
            <person name="Griggs A."/>
            <person name="Gujja S."/>
            <person name="Hansen M."/>
            <person name="Howarth C."/>
            <person name="Imamovic A."/>
            <person name="Larimer J."/>
            <person name="McCowan C."/>
            <person name="Murphy C."/>
            <person name="Neiman D."/>
            <person name="Pearson M."/>
            <person name="Priest M."/>
            <person name="Roberts A."/>
            <person name="Saif S."/>
            <person name="Shea T."/>
            <person name="Sisk P."/>
            <person name="Sykes S."/>
            <person name="Wortman J."/>
            <person name="Nusbaum C."/>
            <person name="Birren B."/>
        </authorList>
    </citation>
    <scope>NUCLEOTIDE SEQUENCE [LARGE SCALE GENOMIC DNA]</scope>
    <source>
        <strain evidence="3">Vietnam Oak-Knoll (FVO)</strain>
    </source>
</reference>
<evidence type="ECO:0000313" key="2">
    <source>
        <dbReference type="EMBL" id="ETW18619.1"/>
    </source>
</evidence>
<feature type="transmembrane region" description="Helical" evidence="1">
    <location>
        <begin position="69"/>
        <end position="91"/>
    </location>
</feature>
<reference evidence="2 3" key="1">
    <citation type="submission" date="2013-02" db="EMBL/GenBank/DDBJ databases">
        <title>The Genome Annotation of Plasmodium falciparum Vietnam Oak-Knoll (FVO).</title>
        <authorList>
            <consortium name="The Broad Institute Genome Sequencing Platform"/>
            <consortium name="The Broad Institute Genome Sequencing Center for Infectious Disease"/>
            <person name="Neafsey D."/>
            <person name="Hoffman S."/>
            <person name="Volkman S."/>
            <person name="Rosenthal P."/>
            <person name="Walker B."/>
            <person name="Young S.K."/>
            <person name="Zeng Q."/>
            <person name="Gargeya S."/>
            <person name="Fitzgerald M."/>
            <person name="Haas B."/>
            <person name="Abouelleil A."/>
            <person name="Allen A.W."/>
            <person name="Alvarado L."/>
            <person name="Arachchi H.M."/>
            <person name="Berlin A.M."/>
            <person name="Chapman S.B."/>
            <person name="Gainer-Dewar J."/>
            <person name="Goldberg J."/>
            <person name="Griggs A."/>
            <person name="Gujja S."/>
            <person name="Hansen M."/>
            <person name="Howarth C."/>
            <person name="Imamovic A."/>
            <person name="Ireland A."/>
            <person name="Larimer J."/>
            <person name="McCowan C."/>
            <person name="Murphy C."/>
            <person name="Pearson M."/>
            <person name="Poon T.W."/>
            <person name="Priest M."/>
            <person name="Roberts A."/>
            <person name="Saif S."/>
            <person name="Shea T."/>
            <person name="Sisk P."/>
            <person name="Sykes S."/>
            <person name="Wortman J."/>
            <person name="Nusbaum C."/>
            <person name="Birren B."/>
        </authorList>
    </citation>
    <scope>NUCLEOTIDE SEQUENCE [LARGE SCALE GENOMIC DNA]</scope>
    <source>
        <strain evidence="3">Vietnam Oak-Knoll (FVO)</strain>
    </source>
</reference>
<dbReference type="AlphaFoldDB" id="A0A024V818"/>
<dbReference type="EMBL" id="KI925078">
    <property type="protein sequence ID" value="ETW18619.1"/>
    <property type="molecule type" value="Genomic_DNA"/>
</dbReference>
<sequence length="421" mass="51985">MIKIYKEYIRTENYFSTIFSYIILHLYNKDNFFKKRTNRNNLFGDLKKPFYLNKNKVIIQNNIIKKKNLVLHFSTSQISYFYYHYFVYILLPKLNYLNSSEKNEIIENVYLINNNTHQDVRDYIYNKINQNERNIIFCNNLLPGENFNYTNTLGIFLENKYFLDLPFKNFKSTHNVRKHTYLKKNRHNNCIMLKKQIFNLNKKNQKNVIYPNTLYISYFFNNDYDKQCIKLIKRNKHLNTLLKYNHIINEINKNIQWFKHYTFYKYYTNAYINFLNYRMDIFYQYMNIFVNKKKNIYIHTKGNNNGIIYYFTRYKHVFLNSNIFFHFINNQKVYLDFSTGADLYIKFLHLQEKIYNLSSIVNRDIFLLSSNYEDVNNKTNYNKPNLIKEIKRNINIHIWTNAQKEEFRYHLKKIKFKKFYN</sequence>
<evidence type="ECO:0000313" key="3">
    <source>
        <dbReference type="Proteomes" id="UP000030690"/>
    </source>
</evidence>
<gene>
    <name evidence="2" type="ORF">PFFVO_02515</name>
</gene>
<evidence type="ECO:0000256" key="1">
    <source>
        <dbReference type="SAM" id="Phobius"/>
    </source>
</evidence>
<keyword evidence="1" id="KW-0472">Membrane</keyword>
<name>A0A024V818_PLAFA</name>
<proteinExistence type="predicted"/>
<keyword evidence="1" id="KW-0812">Transmembrane</keyword>